<sequence length="96" mass="10309">MPKLPGNFRKSPLFLRSHGHTSQDRLADPMYNVPGKVDILLGGDTYPWLLISGRCIGVSGSPVAIETDLGGILSRSIYTSSIPAVTSLHVQCDDVT</sequence>
<comment type="caution">
    <text evidence="1">The sequence shown here is derived from an EMBL/GenBank/DDBJ whole genome shotgun (WGS) entry which is preliminary data.</text>
</comment>
<accession>A0ABQ9GEX9</accession>
<reference evidence="1 2" key="1">
    <citation type="submission" date="2023-02" db="EMBL/GenBank/DDBJ databases">
        <title>LHISI_Scaffold_Assembly.</title>
        <authorList>
            <person name="Stuart O.P."/>
            <person name="Cleave R."/>
            <person name="Magrath M.J.L."/>
            <person name="Mikheyev A.S."/>
        </authorList>
    </citation>
    <scope>NUCLEOTIDE SEQUENCE [LARGE SCALE GENOMIC DNA]</scope>
    <source>
        <strain evidence="1">Daus_M_001</strain>
        <tissue evidence="1">Leg muscle</tissue>
    </source>
</reference>
<protein>
    <submittedName>
        <fullName evidence="1">Uncharacterized protein</fullName>
    </submittedName>
</protein>
<name>A0ABQ9GEX9_9NEOP</name>
<gene>
    <name evidence="1" type="ORF">PR048_027251</name>
</gene>
<dbReference type="EMBL" id="JARBHB010000012">
    <property type="protein sequence ID" value="KAJ8870949.1"/>
    <property type="molecule type" value="Genomic_DNA"/>
</dbReference>
<keyword evidence="2" id="KW-1185">Reference proteome</keyword>
<evidence type="ECO:0000313" key="1">
    <source>
        <dbReference type="EMBL" id="KAJ8870949.1"/>
    </source>
</evidence>
<organism evidence="1 2">
    <name type="scientific">Dryococelus australis</name>
    <dbReference type="NCBI Taxonomy" id="614101"/>
    <lineage>
        <taxon>Eukaryota</taxon>
        <taxon>Metazoa</taxon>
        <taxon>Ecdysozoa</taxon>
        <taxon>Arthropoda</taxon>
        <taxon>Hexapoda</taxon>
        <taxon>Insecta</taxon>
        <taxon>Pterygota</taxon>
        <taxon>Neoptera</taxon>
        <taxon>Polyneoptera</taxon>
        <taxon>Phasmatodea</taxon>
        <taxon>Verophasmatodea</taxon>
        <taxon>Anareolatae</taxon>
        <taxon>Phasmatidae</taxon>
        <taxon>Eurycanthinae</taxon>
        <taxon>Dryococelus</taxon>
    </lineage>
</organism>
<proteinExistence type="predicted"/>
<evidence type="ECO:0000313" key="2">
    <source>
        <dbReference type="Proteomes" id="UP001159363"/>
    </source>
</evidence>
<dbReference type="Proteomes" id="UP001159363">
    <property type="component" value="Chromosome 11"/>
</dbReference>